<protein>
    <submittedName>
        <fullName evidence="2">Uncharacterized protein</fullName>
    </submittedName>
</protein>
<keyword evidence="1" id="KW-1133">Transmembrane helix</keyword>
<proteinExistence type="predicted"/>
<dbReference type="InterPro" id="IPR047811">
    <property type="entry name" value="CytC_ox_assmbl_put"/>
</dbReference>
<keyword evidence="3" id="KW-1185">Reference proteome</keyword>
<evidence type="ECO:0000313" key="2">
    <source>
        <dbReference type="EMBL" id="EGK71586.1"/>
    </source>
</evidence>
<dbReference type="Proteomes" id="UP000005019">
    <property type="component" value="Unassembled WGS sequence"/>
</dbReference>
<evidence type="ECO:0000313" key="3">
    <source>
        <dbReference type="Proteomes" id="UP000005019"/>
    </source>
</evidence>
<name>F5RCT5_METUF</name>
<feature type="transmembrane region" description="Helical" evidence="1">
    <location>
        <begin position="12"/>
        <end position="33"/>
    </location>
</feature>
<dbReference type="NCBIfam" id="NF038351">
    <property type="entry name" value="cyt_ox_assem_30"/>
    <property type="match status" value="1"/>
</dbReference>
<keyword evidence="1" id="KW-0472">Membrane</keyword>
<reference evidence="2 3" key="1">
    <citation type="journal article" date="2011" name="J. Bacteriol.">
        <title>Genome sequence of Methyloversatilis universalis FAM5T, a methylotrophic representative of the order Rhodocyclales.</title>
        <authorList>
            <person name="Kittichotirat W."/>
            <person name="Good N.M."/>
            <person name="Hall R."/>
            <person name="Bringel F."/>
            <person name="Lajus A."/>
            <person name="Medigue C."/>
            <person name="Smalley N.E."/>
            <person name="Beck D."/>
            <person name="Bumgarner R."/>
            <person name="Vuilleumier S."/>
            <person name="Kalyuzhnaya M.G."/>
        </authorList>
    </citation>
    <scope>NUCLEOTIDE SEQUENCE [LARGE SCALE GENOMIC DNA]</scope>
    <source>
        <strain evidence="3">ATCC BAA-1314 / JCM 13912 / FAM5</strain>
    </source>
</reference>
<organism evidence="2 3">
    <name type="scientific">Methyloversatilis universalis (strain ATCC BAA-1314 / DSM 25237 / JCM 13912 / CCUG 52030 / FAM5)</name>
    <dbReference type="NCBI Taxonomy" id="1000565"/>
    <lineage>
        <taxon>Bacteria</taxon>
        <taxon>Pseudomonadati</taxon>
        <taxon>Pseudomonadota</taxon>
        <taxon>Betaproteobacteria</taxon>
        <taxon>Nitrosomonadales</taxon>
        <taxon>Sterolibacteriaceae</taxon>
        <taxon>Methyloversatilis</taxon>
    </lineage>
</organism>
<comment type="caution">
    <text evidence="2">The sequence shown here is derived from an EMBL/GenBank/DDBJ whole genome shotgun (WGS) entry which is preliminary data.</text>
</comment>
<keyword evidence="1" id="KW-0812">Transmembrane</keyword>
<sequence>MDEELRRRNVRTALWLAATAIAVFVMFIVRYGMSSQ</sequence>
<accession>F5RCT5</accession>
<dbReference type="EMBL" id="AFHG01000049">
    <property type="protein sequence ID" value="EGK71586.1"/>
    <property type="molecule type" value="Genomic_DNA"/>
</dbReference>
<gene>
    <name evidence="2" type="ORF">METUNv1_02090</name>
</gene>
<dbReference type="AlphaFoldDB" id="F5RCT5"/>
<dbReference type="RefSeq" id="WP_008061405.1">
    <property type="nucleotide sequence ID" value="NZ_AFHG01000049.1"/>
</dbReference>
<evidence type="ECO:0000256" key="1">
    <source>
        <dbReference type="SAM" id="Phobius"/>
    </source>
</evidence>